<gene>
    <name evidence="1" type="ordered locus">Desaci_1687</name>
</gene>
<dbReference type="AlphaFoldDB" id="I4D4F6"/>
<proteinExistence type="predicted"/>
<dbReference type="KEGG" id="dai:Desaci_1687"/>
<dbReference type="OrthoDB" id="2616912at2"/>
<organism evidence="1 2">
    <name type="scientific">Desulfosporosinus acidiphilus (strain DSM 22704 / JCM 16185 / SJ4)</name>
    <dbReference type="NCBI Taxonomy" id="646529"/>
    <lineage>
        <taxon>Bacteria</taxon>
        <taxon>Bacillati</taxon>
        <taxon>Bacillota</taxon>
        <taxon>Clostridia</taxon>
        <taxon>Eubacteriales</taxon>
        <taxon>Desulfitobacteriaceae</taxon>
        <taxon>Desulfosporosinus</taxon>
    </lineage>
</organism>
<dbReference type="EMBL" id="CP003639">
    <property type="protein sequence ID" value="AFM40680.1"/>
    <property type="molecule type" value="Genomic_DNA"/>
</dbReference>
<protein>
    <submittedName>
        <fullName evidence="1">Uncharacterized protein</fullName>
    </submittedName>
</protein>
<reference evidence="1 2" key="1">
    <citation type="journal article" date="2012" name="J. Bacteriol.">
        <title>Complete genome sequences of Desulfosporosinus orientis DSM765T, Desulfosporosinus youngiae DSM17734T, Desulfosporosinus meridiei DSM13257T, and Desulfosporosinus acidiphilus DSM22704T.</title>
        <authorList>
            <person name="Pester M."/>
            <person name="Brambilla E."/>
            <person name="Alazard D."/>
            <person name="Rattei T."/>
            <person name="Weinmaier T."/>
            <person name="Han J."/>
            <person name="Lucas S."/>
            <person name="Lapidus A."/>
            <person name="Cheng J.F."/>
            <person name="Goodwin L."/>
            <person name="Pitluck S."/>
            <person name="Peters L."/>
            <person name="Ovchinnikova G."/>
            <person name="Teshima H."/>
            <person name="Detter J.C."/>
            <person name="Han C.S."/>
            <person name="Tapia R."/>
            <person name="Land M.L."/>
            <person name="Hauser L."/>
            <person name="Kyrpides N.C."/>
            <person name="Ivanova N.N."/>
            <person name="Pagani I."/>
            <person name="Huntmann M."/>
            <person name="Wei C.L."/>
            <person name="Davenport K.W."/>
            <person name="Daligault H."/>
            <person name="Chain P.S."/>
            <person name="Chen A."/>
            <person name="Mavromatis K."/>
            <person name="Markowitz V."/>
            <person name="Szeto E."/>
            <person name="Mikhailova N."/>
            <person name="Pati A."/>
            <person name="Wagner M."/>
            <person name="Woyke T."/>
            <person name="Ollivier B."/>
            <person name="Klenk H.P."/>
            <person name="Spring S."/>
            <person name="Loy A."/>
        </authorList>
    </citation>
    <scope>NUCLEOTIDE SEQUENCE [LARGE SCALE GENOMIC DNA]</scope>
    <source>
        <strain evidence="2">DSM 22704 / JCM 16185 / SJ4</strain>
    </source>
</reference>
<dbReference type="Proteomes" id="UP000002892">
    <property type="component" value="Chromosome"/>
</dbReference>
<name>I4D4F6_DESAJ</name>
<evidence type="ECO:0000313" key="1">
    <source>
        <dbReference type="EMBL" id="AFM40680.1"/>
    </source>
</evidence>
<sequence length="124" mass="14831">MKQRITTDQLQQLSMEQRNKLKEWWMPSFGDLFVFEEYCDENLFDSEDEININFFNAKIKPYSLPLLTIGQCFSLLEPYRPNLQKDHVQEDLWTLEIKIDNKSETIIKRDLIDALFEAIKLILV</sequence>
<accession>I4D4F6</accession>
<evidence type="ECO:0000313" key="2">
    <source>
        <dbReference type="Proteomes" id="UP000002892"/>
    </source>
</evidence>
<dbReference type="RefSeq" id="WP_014826686.1">
    <property type="nucleotide sequence ID" value="NC_018068.1"/>
</dbReference>
<dbReference type="HOGENOM" id="CLU_2000197_0_0_9"/>
<keyword evidence="2" id="KW-1185">Reference proteome</keyword>